<evidence type="ECO:0000259" key="13">
    <source>
        <dbReference type="PROSITE" id="PS50262"/>
    </source>
</evidence>
<dbReference type="SUPFAM" id="SSF81321">
    <property type="entry name" value="Family A G protein-coupled receptor-like"/>
    <property type="match status" value="1"/>
</dbReference>
<evidence type="ECO:0000256" key="5">
    <source>
        <dbReference type="ARBA" id="ARBA00023040"/>
    </source>
</evidence>
<keyword evidence="5 11" id="KW-0297">G-protein coupled receptor</keyword>
<dbReference type="AlphaFoldDB" id="A0AAD1RJT7"/>
<evidence type="ECO:0000313" key="15">
    <source>
        <dbReference type="Proteomes" id="UP001295444"/>
    </source>
</evidence>
<keyword evidence="7" id="KW-1015">Disulfide bond</keyword>
<dbReference type="PRINTS" id="PR01157">
    <property type="entry name" value="P2YPURNOCPTR"/>
</dbReference>
<keyword evidence="15" id="KW-1185">Reference proteome</keyword>
<feature type="transmembrane region" description="Helical" evidence="12">
    <location>
        <begin position="175"/>
        <end position="199"/>
    </location>
</feature>
<evidence type="ECO:0000256" key="1">
    <source>
        <dbReference type="ARBA" id="ARBA00004651"/>
    </source>
</evidence>
<feature type="transmembrane region" description="Helical" evidence="12">
    <location>
        <begin position="20"/>
        <end position="39"/>
    </location>
</feature>
<keyword evidence="3 11" id="KW-0812">Transmembrane</keyword>
<feature type="domain" description="G-protein coupled receptors family 1 profile" evidence="13">
    <location>
        <begin position="30"/>
        <end position="272"/>
    </location>
</feature>
<dbReference type="EMBL" id="OW240914">
    <property type="protein sequence ID" value="CAH2272765.1"/>
    <property type="molecule type" value="Genomic_DNA"/>
</dbReference>
<name>A0AAD1RJT7_PELCU</name>
<gene>
    <name evidence="14" type="ORF">PECUL_23A061521</name>
</gene>
<protein>
    <submittedName>
        <fullName evidence="14">Lysophosphatidic acid receptor 6-like</fullName>
    </submittedName>
</protein>
<keyword evidence="6 12" id="KW-0472">Membrane</keyword>
<dbReference type="GO" id="GO:0004930">
    <property type="term" value="F:G protein-coupled receptor activity"/>
    <property type="evidence" value="ECO:0007669"/>
    <property type="project" value="UniProtKB-KW"/>
</dbReference>
<keyword evidence="4 12" id="KW-1133">Transmembrane helix</keyword>
<feature type="transmembrane region" description="Helical" evidence="12">
    <location>
        <begin position="83"/>
        <end position="106"/>
    </location>
</feature>
<comment type="subcellular location">
    <subcellularLocation>
        <location evidence="1">Cell membrane</location>
        <topology evidence="1">Multi-pass membrane protein</topology>
    </subcellularLocation>
</comment>
<evidence type="ECO:0000256" key="7">
    <source>
        <dbReference type="ARBA" id="ARBA00023157"/>
    </source>
</evidence>
<sequence length="311" mass="34491">MSNNSSGQIYVNNAVFISGYSIILGLGFFLNFAALCFFYRLPQLRSPTHVYMKNLAFADILLVCTLPLKIYDYTETQPTLPSWLCKVVGTLFLLNMYGSIFLLACISMDRCLAVCFPLRSKSFRHHAPWICASAWGLNIISGSIVYHFSNTGTSNSTSNNCCFHMSPFLVTKTGATVLSVVIGFMVPLGIMAVSSWALLRAVGHSQLVQIGVVNKEKIVRMLVTNLTIFLLCFLPYHVILLCYQFLKTGLFNYYQITLLIACSNAVLDPIAYYFAAETIQRTVVKEMRLVGESDASAEKLRSSASLPPKGS</sequence>
<accession>A0AAD1RJT7</accession>
<evidence type="ECO:0000256" key="9">
    <source>
        <dbReference type="ARBA" id="ARBA00023180"/>
    </source>
</evidence>
<evidence type="ECO:0000256" key="6">
    <source>
        <dbReference type="ARBA" id="ARBA00023136"/>
    </source>
</evidence>
<dbReference type="Gene3D" id="1.20.1070.10">
    <property type="entry name" value="Rhodopsin 7-helix transmembrane proteins"/>
    <property type="match status" value="1"/>
</dbReference>
<evidence type="ECO:0000313" key="14">
    <source>
        <dbReference type="EMBL" id="CAH2272765.1"/>
    </source>
</evidence>
<dbReference type="GO" id="GO:0048266">
    <property type="term" value="P:behavioral response to pain"/>
    <property type="evidence" value="ECO:0007669"/>
    <property type="project" value="TreeGrafter"/>
</dbReference>
<dbReference type="GO" id="GO:0005886">
    <property type="term" value="C:plasma membrane"/>
    <property type="evidence" value="ECO:0007669"/>
    <property type="project" value="UniProtKB-SubCell"/>
</dbReference>
<dbReference type="PROSITE" id="PS00237">
    <property type="entry name" value="G_PROTEIN_RECEP_F1_1"/>
    <property type="match status" value="1"/>
</dbReference>
<feature type="transmembrane region" description="Helical" evidence="12">
    <location>
        <begin position="219"/>
        <end position="246"/>
    </location>
</feature>
<keyword evidence="10 11" id="KW-0807">Transducer</keyword>
<organism evidence="14 15">
    <name type="scientific">Pelobates cultripes</name>
    <name type="common">Western spadefoot toad</name>
    <dbReference type="NCBI Taxonomy" id="61616"/>
    <lineage>
        <taxon>Eukaryota</taxon>
        <taxon>Metazoa</taxon>
        <taxon>Chordata</taxon>
        <taxon>Craniata</taxon>
        <taxon>Vertebrata</taxon>
        <taxon>Euteleostomi</taxon>
        <taxon>Amphibia</taxon>
        <taxon>Batrachia</taxon>
        <taxon>Anura</taxon>
        <taxon>Pelobatoidea</taxon>
        <taxon>Pelobatidae</taxon>
        <taxon>Pelobates</taxon>
    </lineage>
</organism>
<evidence type="ECO:0000256" key="12">
    <source>
        <dbReference type="SAM" id="Phobius"/>
    </source>
</evidence>
<evidence type="ECO:0000256" key="2">
    <source>
        <dbReference type="ARBA" id="ARBA00022475"/>
    </source>
</evidence>
<evidence type="ECO:0000256" key="4">
    <source>
        <dbReference type="ARBA" id="ARBA00022989"/>
    </source>
</evidence>
<proteinExistence type="inferred from homology"/>
<dbReference type="PROSITE" id="PS50262">
    <property type="entry name" value="G_PROTEIN_RECEP_F1_2"/>
    <property type="match status" value="1"/>
</dbReference>
<dbReference type="InterPro" id="IPR000276">
    <property type="entry name" value="GPCR_Rhodpsn"/>
</dbReference>
<evidence type="ECO:0000256" key="10">
    <source>
        <dbReference type="ARBA" id="ARBA00023224"/>
    </source>
</evidence>
<evidence type="ECO:0000256" key="3">
    <source>
        <dbReference type="ARBA" id="ARBA00022692"/>
    </source>
</evidence>
<dbReference type="CDD" id="cd14982">
    <property type="entry name" value="7tmA_purinoceptor-like"/>
    <property type="match status" value="1"/>
</dbReference>
<keyword evidence="8 11" id="KW-0675">Receptor</keyword>
<dbReference type="Pfam" id="PF00001">
    <property type="entry name" value="7tm_1"/>
    <property type="match status" value="1"/>
</dbReference>
<feature type="transmembrane region" description="Helical" evidence="12">
    <location>
        <begin position="51"/>
        <end position="71"/>
    </location>
</feature>
<feature type="transmembrane region" description="Helical" evidence="12">
    <location>
        <begin position="252"/>
        <end position="275"/>
    </location>
</feature>
<dbReference type="Proteomes" id="UP001295444">
    <property type="component" value="Chromosome 03"/>
</dbReference>
<evidence type="ECO:0000256" key="11">
    <source>
        <dbReference type="RuleBase" id="RU000688"/>
    </source>
</evidence>
<evidence type="ECO:0000256" key="8">
    <source>
        <dbReference type="ARBA" id="ARBA00023170"/>
    </source>
</evidence>
<keyword evidence="2" id="KW-1003">Cell membrane</keyword>
<dbReference type="InterPro" id="IPR017452">
    <property type="entry name" value="GPCR_Rhodpsn_7TM"/>
</dbReference>
<dbReference type="PRINTS" id="PR00237">
    <property type="entry name" value="GPCRRHODOPSN"/>
</dbReference>
<keyword evidence="9" id="KW-0325">Glycoprotein</keyword>
<comment type="similarity">
    <text evidence="11">Belongs to the G-protein coupled receptor 1 family.</text>
</comment>
<reference evidence="14" key="1">
    <citation type="submission" date="2022-03" db="EMBL/GenBank/DDBJ databases">
        <authorList>
            <person name="Alioto T."/>
            <person name="Alioto T."/>
            <person name="Gomez Garrido J."/>
        </authorList>
    </citation>
    <scope>NUCLEOTIDE SEQUENCE</scope>
</reference>
<dbReference type="PANTHER" id="PTHR24234">
    <property type="entry name" value="LYSOPHOSPHATIDIC ACID RECEPTOR 5/SPHINGOSYLPHOSPHORYLCHOLINE RECEPTOR"/>
    <property type="match status" value="1"/>
</dbReference>
<feature type="transmembrane region" description="Helical" evidence="12">
    <location>
        <begin position="127"/>
        <end position="148"/>
    </location>
</feature>
<dbReference type="PANTHER" id="PTHR24234:SF6">
    <property type="entry name" value="LYSOPHOSPHATIDIC ACID RECEPTOR 5"/>
    <property type="match status" value="1"/>
</dbReference>